<protein>
    <submittedName>
        <fullName evidence="2">Uncharacterized protein</fullName>
    </submittedName>
</protein>
<feature type="transmembrane region" description="Helical" evidence="1">
    <location>
        <begin position="32"/>
        <end position="50"/>
    </location>
</feature>
<keyword evidence="1" id="KW-1133">Transmembrane helix</keyword>
<dbReference type="KEGG" id="bko:CKF48_12505"/>
<dbReference type="EMBL" id="CP022983">
    <property type="protein sequence ID" value="ASV68066.1"/>
    <property type="molecule type" value="Genomic_DNA"/>
</dbReference>
<evidence type="ECO:0000256" key="1">
    <source>
        <dbReference type="SAM" id="Phobius"/>
    </source>
</evidence>
<dbReference type="OrthoDB" id="2697454at2"/>
<keyword evidence="1" id="KW-0812">Transmembrane</keyword>
<reference evidence="2 3" key="1">
    <citation type="submission" date="2017-08" db="EMBL/GenBank/DDBJ databases">
        <title>Complete Genome Sequence of Bacillus kochii Oregon-R-modENCODE STRAIN BDGP4, isolated from Drosophila melanogaster gut.</title>
        <authorList>
            <person name="Wan K.H."/>
            <person name="Yu C."/>
            <person name="Park S."/>
            <person name="Hammonds A.S."/>
            <person name="Booth B.W."/>
            <person name="Celniker S.E."/>
        </authorList>
    </citation>
    <scope>NUCLEOTIDE SEQUENCE [LARGE SCALE GENOMIC DNA]</scope>
    <source>
        <strain evidence="2 3">BDGP4</strain>
    </source>
</reference>
<name>A0A248TIN4_9BACI</name>
<keyword evidence="1" id="KW-0472">Membrane</keyword>
<dbReference type="AlphaFoldDB" id="A0A248TIN4"/>
<gene>
    <name evidence="2" type="ORF">CKF48_12505</name>
</gene>
<dbReference type="Proteomes" id="UP000215137">
    <property type="component" value="Chromosome"/>
</dbReference>
<evidence type="ECO:0000313" key="3">
    <source>
        <dbReference type="Proteomes" id="UP000215137"/>
    </source>
</evidence>
<sequence>MKEKFKIAIILILIASLVSSFVLFFIGYYLVGFFVGGLFICIASIIGQYANQTSAMYVQKHNRRDL</sequence>
<evidence type="ECO:0000313" key="2">
    <source>
        <dbReference type="EMBL" id="ASV68066.1"/>
    </source>
</evidence>
<proteinExistence type="predicted"/>
<accession>A0A248TIN4</accession>
<feature type="transmembrane region" description="Helical" evidence="1">
    <location>
        <begin position="7"/>
        <end position="26"/>
    </location>
</feature>
<keyword evidence="3" id="KW-1185">Reference proteome</keyword>
<organism evidence="2 3">
    <name type="scientific">Cytobacillus kochii</name>
    <dbReference type="NCBI Taxonomy" id="859143"/>
    <lineage>
        <taxon>Bacteria</taxon>
        <taxon>Bacillati</taxon>
        <taxon>Bacillota</taxon>
        <taxon>Bacilli</taxon>
        <taxon>Bacillales</taxon>
        <taxon>Bacillaceae</taxon>
        <taxon>Cytobacillus</taxon>
    </lineage>
</organism>
<dbReference type="RefSeq" id="WP_095371635.1">
    <property type="nucleotide sequence ID" value="NZ_CP022983.1"/>
</dbReference>